<evidence type="ECO:0000259" key="1">
    <source>
        <dbReference type="Pfam" id="PF13649"/>
    </source>
</evidence>
<dbReference type="GO" id="GO:0032259">
    <property type="term" value="P:methylation"/>
    <property type="evidence" value="ECO:0007669"/>
    <property type="project" value="UniProtKB-KW"/>
</dbReference>
<keyword evidence="2" id="KW-0489">Methyltransferase</keyword>
<dbReference type="PANTHER" id="PTHR43591">
    <property type="entry name" value="METHYLTRANSFERASE"/>
    <property type="match status" value="1"/>
</dbReference>
<accession>A0A2W2E3M4</accession>
<feature type="domain" description="Methyltransferase" evidence="1">
    <location>
        <begin position="46"/>
        <end position="136"/>
    </location>
</feature>
<sequence>MLSSEILEYYRQGGERERLAAGAGRLEFLRTWDVLTRVLPAAPATVLDVGGATGVYAEPLARAGYRVHLVDPVPEHVAEAAARPGVTATVGDARALPAADHSADAVLLLGPLYHLLARDDRVAAWREAARVVRPGGVVVGATISRFTSLFDGFVKDYFSDPRFRPLVERALVDGVHHNADAGRTWFTSAYFHRPEDLADELTQAGLVVRRQVAVEGPLWMTGPRLTEILASRQLTDLLLEMLRRIEDEPSLLGASSHLLTVAVPR</sequence>
<dbReference type="RefSeq" id="WP_111214645.1">
    <property type="nucleotide sequence ID" value="NZ_POTY01000091.1"/>
</dbReference>
<keyword evidence="3" id="KW-1185">Reference proteome</keyword>
<gene>
    <name evidence="2" type="ORF">C1I95_16045</name>
</gene>
<keyword evidence="2" id="KW-0808">Transferase</keyword>
<dbReference type="InterPro" id="IPR029063">
    <property type="entry name" value="SAM-dependent_MTases_sf"/>
</dbReference>
<evidence type="ECO:0000313" key="3">
    <source>
        <dbReference type="Proteomes" id="UP000248924"/>
    </source>
</evidence>
<dbReference type="SUPFAM" id="SSF53335">
    <property type="entry name" value="S-adenosyl-L-methionine-dependent methyltransferases"/>
    <property type="match status" value="1"/>
</dbReference>
<reference evidence="2 3" key="1">
    <citation type="submission" date="2018-01" db="EMBL/GenBank/DDBJ databases">
        <title>Draft genome sequence of Jishengella sp. NA12.</title>
        <authorList>
            <person name="Sahin N."/>
            <person name="Ay H."/>
            <person name="Saygin H."/>
        </authorList>
    </citation>
    <scope>NUCLEOTIDE SEQUENCE [LARGE SCALE GENOMIC DNA]</scope>
    <source>
        <strain evidence="2 3">NA12</strain>
    </source>
</reference>
<proteinExistence type="predicted"/>
<dbReference type="OrthoDB" id="9810615at2"/>
<dbReference type="Proteomes" id="UP000248924">
    <property type="component" value="Unassembled WGS sequence"/>
</dbReference>
<name>A0A2W2E3M4_9ACTN</name>
<dbReference type="Gene3D" id="3.40.50.150">
    <property type="entry name" value="Vaccinia Virus protein VP39"/>
    <property type="match status" value="1"/>
</dbReference>
<dbReference type="InterPro" id="IPR041698">
    <property type="entry name" value="Methyltransf_25"/>
</dbReference>
<comment type="caution">
    <text evidence="2">The sequence shown here is derived from an EMBL/GenBank/DDBJ whole genome shotgun (WGS) entry which is preliminary data.</text>
</comment>
<organism evidence="2 3">
    <name type="scientific">Micromonospora craterilacus</name>
    <dbReference type="NCBI Taxonomy" id="1655439"/>
    <lineage>
        <taxon>Bacteria</taxon>
        <taxon>Bacillati</taxon>
        <taxon>Actinomycetota</taxon>
        <taxon>Actinomycetes</taxon>
        <taxon>Micromonosporales</taxon>
        <taxon>Micromonosporaceae</taxon>
        <taxon>Micromonospora</taxon>
    </lineage>
</organism>
<dbReference type="EMBL" id="POTY01000091">
    <property type="protein sequence ID" value="PZG17223.1"/>
    <property type="molecule type" value="Genomic_DNA"/>
</dbReference>
<dbReference type="AlphaFoldDB" id="A0A2W2E3M4"/>
<dbReference type="CDD" id="cd02440">
    <property type="entry name" value="AdoMet_MTases"/>
    <property type="match status" value="1"/>
</dbReference>
<dbReference type="GO" id="GO:0008168">
    <property type="term" value="F:methyltransferase activity"/>
    <property type="evidence" value="ECO:0007669"/>
    <property type="project" value="UniProtKB-KW"/>
</dbReference>
<evidence type="ECO:0000313" key="2">
    <source>
        <dbReference type="EMBL" id="PZG17223.1"/>
    </source>
</evidence>
<protein>
    <submittedName>
        <fullName evidence="2">Class I SAM-dependent methyltransferase</fullName>
    </submittedName>
</protein>
<dbReference type="Pfam" id="PF13649">
    <property type="entry name" value="Methyltransf_25"/>
    <property type="match status" value="1"/>
</dbReference>